<reference evidence="1" key="1">
    <citation type="submission" date="2021-06" db="EMBL/GenBank/DDBJ databases">
        <authorList>
            <person name="Kallberg Y."/>
            <person name="Tangrot J."/>
            <person name="Rosling A."/>
        </authorList>
    </citation>
    <scope>NUCLEOTIDE SEQUENCE</scope>
    <source>
        <strain evidence="1">IL203A</strain>
    </source>
</reference>
<organism evidence="1 2">
    <name type="scientific">Dentiscutata heterogama</name>
    <dbReference type="NCBI Taxonomy" id="1316150"/>
    <lineage>
        <taxon>Eukaryota</taxon>
        <taxon>Fungi</taxon>
        <taxon>Fungi incertae sedis</taxon>
        <taxon>Mucoromycota</taxon>
        <taxon>Glomeromycotina</taxon>
        <taxon>Glomeromycetes</taxon>
        <taxon>Diversisporales</taxon>
        <taxon>Gigasporaceae</taxon>
        <taxon>Dentiscutata</taxon>
    </lineage>
</organism>
<accession>A0ACA9KXZ6</accession>
<feature type="non-terminal residue" evidence="1">
    <location>
        <position position="1"/>
    </location>
</feature>
<dbReference type="Proteomes" id="UP000789702">
    <property type="component" value="Unassembled WGS sequence"/>
</dbReference>
<comment type="caution">
    <text evidence="1">The sequence shown here is derived from an EMBL/GenBank/DDBJ whole genome shotgun (WGS) entry which is preliminary data.</text>
</comment>
<evidence type="ECO:0000313" key="2">
    <source>
        <dbReference type="Proteomes" id="UP000789702"/>
    </source>
</evidence>
<dbReference type="EMBL" id="CAJVPU010002374">
    <property type="protein sequence ID" value="CAG8499983.1"/>
    <property type="molecule type" value="Genomic_DNA"/>
</dbReference>
<sequence length="78" mass="8899">LCHPANETDKGKIYGVLPCVATEVLRARRKCGEDSTRQRPFDGHSFDLDLSFNIYRGLRLVRPEYYFELTGGNVPNPK</sequence>
<keyword evidence="2" id="KW-1185">Reference proteome</keyword>
<evidence type="ECO:0000313" key="1">
    <source>
        <dbReference type="EMBL" id="CAG8499983.1"/>
    </source>
</evidence>
<protein>
    <submittedName>
        <fullName evidence="1">2003_t:CDS:1</fullName>
    </submittedName>
</protein>
<proteinExistence type="predicted"/>
<gene>
    <name evidence="1" type="ORF">DHETER_LOCUS2962</name>
</gene>
<name>A0ACA9KXZ6_9GLOM</name>